<sequence length="100" mass="11404">MIGDQADGLRRLFGAQEIRYTTVAVAARTDDVTRAYAMIKRMVREHGKHHGFRIVVTHARSLEEARMVFENMRRVAHEHLGVRLDYLSAVMEPAAKDSVL</sequence>
<proteinExistence type="predicted"/>
<protein>
    <submittedName>
        <fullName evidence="1">Uncharacterized protein</fullName>
    </submittedName>
</protein>
<dbReference type="Proteomes" id="UP001234916">
    <property type="component" value="Chromosome"/>
</dbReference>
<dbReference type="KEGG" id="npv:OHM77_05655"/>
<evidence type="ECO:0000313" key="1">
    <source>
        <dbReference type="EMBL" id="WIM06751.1"/>
    </source>
</evidence>
<gene>
    <name evidence="1" type="ORF">OHM77_05655</name>
</gene>
<reference evidence="1" key="1">
    <citation type="journal article" date="2023" name="Nat. Microbiol.">
        <title>Enrichment and characterization of a nitric oxide-reducing microbial community in a continuous bioreactor.</title>
        <authorList>
            <person name="Garrido-Amador P."/>
            <person name="Stortenbeker N."/>
            <person name="Wessels H.J.C.T."/>
            <person name="Speth D.R."/>
            <person name="Garcia-Heredia I."/>
            <person name="Kartal B."/>
        </authorList>
    </citation>
    <scope>NUCLEOTIDE SEQUENCE</scope>
    <source>
        <strain evidence="1">MAG1</strain>
    </source>
</reference>
<accession>A0AA49J222</accession>
<dbReference type="EMBL" id="CP107246">
    <property type="protein sequence ID" value="WIM06751.1"/>
    <property type="molecule type" value="Genomic_DNA"/>
</dbReference>
<organism evidence="1">
    <name type="scientific">Candidatus Nitricoxidivorans perseverans</name>
    <dbReference type="NCBI Taxonomy" id="2975601"/>
    <lineage>
        <taxon>Bacteria</taxon>
        <taxon>Pseudomonadati</taxon>
        <taxon>Pseudomonadota</taxon>
        <taxon>Betaproteobacteria</taxon>
        <taxon>Nitrosomonadales</taxon>
        <taxon>Sterolibacteriaceae</taxon>
        <taxon>Candidatus Nitricoxidivorans</taxon>
    </lineage>
</organism>
<name>A0AA49J222_9PROT</name>
<dbReference type="AlphaFoldDB" id="A0AA49J222"/>